<evidence type="ECO:0000313" key="2">
    <source>
        <dbReference type="EMBL" id="CAB3980477.1"/>
    </source>
</evidence>
<dbReference type="SUPFAM" id="SSF53098">
    <property type="entry name" value="Ribonuclease H-like"/>
    <property type="match status" value="1"/>
</dbReference>
<sequence>MPNQRPFKKHSDKIVEFIDRKMEENDETTSTDLVKMIWEHFQLKISESTVCRTRHRLGWLSTGTKYCQLVREANRVKRLQFCQDLTATKEEFNDVIFTDESSIALERHSKITFHRWWEPPCLKGRPKHPVKVHVWAGISRRGVSKMAIFSGIMDAPFFIEGILRPHLLPFIKNVFPNSHRFMQDNDPKHTSNLAKTFYETAGIKWWPTPPESPDLNPIELVWHELKHYLRKTCN</sequence>
<accession>A0A6S7FRW9</accession>
<dbReference type="GO" id="GO:0003676">
    <property type="term" value="F:nucleic acid binding"/>
    <property type="evidence" value="ECO:0007669"/>
    <property type="project" value="InterPro"/>
</dbReference>
<comment type="caution">
    <text evidence="2">The sequence shown here is derived from an EMBL/GenBank/DDBJ whole genome shotgun (WGS) entry which is preliminary data.</text>
</comment>
<feature type="domain" description="Tc1-like transposase DDE" evidence="1">
    <location>
        <begin position="94"/>
        <end position="231"/>
    </location>
</feature>
<protein>
    <submittedName>
        <fullName evidence="2">Transposable element Tcb2 transposase</fullName>
    </submittedName>
</protein>
<dbReference type="Pfam" id="PF13358">
    <property type="entry name" value="DDE_3"/>
    <property type="match status" value="1"/>
</dbReference>
<keyword evidence="3" id="KW-1185">Reference proteome</keyword>
<dbReference type="AlphaFoldDB" id="A0A6S7FRW9"/>
<dbReference type="PANTHER" id="PTHR23022:SF135">
    <property type="entry name" value="SI:DKEY-77F5.3"/>
    <property type="match status" value="1"/>
</dbReference>
<dbReference type="EMBL" id="CACRXK020000294">
    <property type="protein sequence ID" value="CAB3980477.1"/>
    <property type="molecule type" value="Genomic_DNA"/>
</dbReference>
<name>A0A6S7FRW9_PARCT</name>
<dbReference type="InterPro" id="IPR012337">
    <property type="entry name" value="RNaseH-like_sf"/>
</dbReference>
<evidence type="ECO:0000313" key="3">
    <source>
        <dbReference type="Proteomes" id="UP001152795"/>
    </source>
</evidence>
<dbReference type="InterPro" id="IPR052338">
    <property type="entry name" value="Transposase_5"/>
</dbReference>
<dbReference type="Gene3D" id="3.30.420.10">
    <property type="entry name" value="Ribonuclease H-like superfamily/Ribonuclease H"/>
    <property type="match status" value="1"/>
</dbReference>
<dbReference type="Proteomes" id="UP001152795">
    <property type="component" value="Unassembled WGS sequence"/>
</dbReference>
<reference evidence="2" key="1">
    <citation type="submission" date="2020-04" db="EMBL/GenBank/DDBJ databases">
        <authorList>
            <person name="Alioto T."/>
            <person name="Alioto T."/>
            <person name="Gomez Garrido J."/>
        </authorList>
    </citation>
    <scope>NUCLEOTIDE SEQUENCE</scope>
    <source>
        <strain evidence="2">A484AB</strain>
    </source>
</reference>
<dbReference type="InterPro" id="IPR036397">
    <property type="entry name" value="RNaseH_sf"/>
</dbReference>
<dbReference type="PANTHER" id="PTHR23022">
    <property type="entry name" value="TRANSPOSABLE ELEMENT-RELATED"/>
    <property type="match status" value="1"/>
</dbReference>
<proteinExistence type="predicted"/>
<evidence type="ECO:0000259" key="1">
    <source>
        <dbReference type="Pfam" id="PF13358"/>
    </source>
</evidence>
<organism evidence="2 3">
    <name type="scientific">Paramuricea clavata</name>
    <name type="common">Red gorgonian</name>
    <name type="synonym">Violescent sea-whip</name>
    <dbReference type="NCBI Taxonomy" id="317549"/>
    <lineage>
        <taxon>Eukaryota</taxon>
        <taxon>Metazoa</taxon>
        <taxon>Cnidaria</taxon>
        <taxon>Anthozoa</taxon>
        <taxon>Octocorallia</taxon>
        <taxon>Malacalcyonacea</taxon>
        <taxon>Plexauridae</taxon>
        <taxon>Paramuricea</taxon>
    </lineage>
</organism>
<dbReference type="OrthoDB" id="6021633at2759"/>
<dbReference type="InterPro" id="IPR038717">
    <property type="entry name" value="Tc1-like_DDE_dom"/>
</dbReference>
<gene>
    <name evidence="2" type="ORF">PACLA_8A054064</name>
</gene>